<dbReference type="SMART" id="SM01311">
    <property type="entry name" value="RPOL_N"/>
    <property type="match status" value="1"/>
</dbReference>
<dbReference type="Proteomes" id="UP000225149">
    <property type="component" value="Segment"/>
</dbReference>
<dbReference type="GO" id="GO:0003899">
    <property type="term" value="F:DNA-directed RNA polymerase activity"/>
    <property type="evidence" value="ECO:0007669"/>
    <property type="project" value="UniProtKB-EC"/>
</dbReference>
<dbReference type="InterPro" id="IPR002092">
    <property type="entry name" value="DNA-dir_Rpol_phage-type"/>
</dbReference>
<evidence type="ECO:0000256" key="4">
    <source>
        <dbReference type="ARBA" id="ARBA00022679"/>
    </source>
</evidence>
<dbReference type="RefSeq" id="YP_009784191.1">
    <property type="nucleotide sequence ID" value="NC_047741.1"/>
</dbReference>
<proteinExistence type="inferred from homology"/>
<dbReference type="PANTHER" id="PTHR10102:SF0">
    <property type="entry name" value="DNA-DIRECTED RNA POLYMERASE, MITOCHONDRIAL"/>
    <property type="match status" value="1"/>
</dbReference>
<dbReference type="GeneID" id="54974186"/>
<dbReference type="InterPro" id="IPR029262">
    <property type="entry name" value="RPOL_N"/>
</dbReference>
<evidence type="ECO:0000256" key="7">
    <source>
        <dbReference type="ARBA" id="ARBA00023314"/>
    </source>
</evidence>
<dbReference type="GO" id="GO:0000428">
    <property type="term" value="C:DNA-directed RNA polymerase complex"/>
    <property type="evidence" value="ECO:0007669"/>
    <property type="project" value="UniProtKB-KW"/>
</dbReference>
<protein>
    <recommendedName>
        <fullName evidence="2">DNA-directed RNA polymerase</fullName>
        <ecNumber evidence="2">2.7.7.6</ecNumber>
    </recommendedName>
</protein>
<keyword evidence="6" id="KW-0804">Transcription</keyword>
<accession>A0A240EWX2</accession>
<dbReference type="Gene3D" id="1.10.287.280">
    <property type="match status" value="1"/>
</dbReference>
<dbReference type="InterPro" id="IPR046950">
    <property type="entry name" value="DNA-dir_Rpol_C_phage-type"/>
</dbReference>
<keyword evidence="4 10" id="KW-0808">Transferase</keyword>
<evidence type="ECO:0000256" key="2">
    <source>
        <dbReference type="ARBA" id="ARBA00012418"/>
    </source>
</evidence>
<dbReference type="EMBL" id="KY065149">
    <property type="protein sequence ID" value="APD18165.1"/>
    <property type="molecule type" value="Genomic_DNA"/>
</dbReference>
<dbReference type="EC" id="2.7.7.6" evidence="2"/>
<dbReference type="InterPro" id="IPR024075">
    <property type="entry name" value="DNA-dir_RNA_pol_helix_hairp_sf"/>
</dbReference>
<evidence type="ECO:0000313" key="11">
    <source>
        <dbReference type="Proteomes" id="UP000225149"/>
    </source>
</evidence>
<dbReference type="GO" id="GO:0019083">
    <property type="term" value="P:viral transcription"/>
    <property type="evidence" value="ECO:0007669"/>
    <property type="project" value="UniProtKB-KW"/>
</dbReference>
<keyword evidence="5 10" id="KW-0548">Nucleotidyltransferase</keyword>
<dbReference type="Gene3D" id="1.10.1320.10">
    <property type="entry name" value="DNA-directed RNA polymerase, N-terminal domain"/>
    <property type="match status" value="1"/>
</dbReference>
<dbReference type="Gene3D" id="1.10.150.20">
    <property type="entry name" value="5' to 3' exonuclease, C-terminal subdomain"/>
    <property type="match status" value="1"/>
</dbReference>
<comment type="similarity">
    <text evidence="1">Belongs to the phage and mitochondrial RNA polymerase family.</text>
</comment>
<dbReference type="GO" id="GO:0006351">
    <property type="term" value="P:DNA-templated transcription"/>
    <property type="evidence" value="ECO:0007669"/>
    <property type="project" value="InterPro"/>
</dbReference>
<dbReference type="GO" id="GO:0003677">
    <property type="term" value="F:DNA binding"/>
    <property type="evidence" value="ECO:0007669"/>
    <property type="project" value="InterPro"/>
</dbReference>
<evidence type="ECO:0000313" key="10">
    <source>
        <dbReference type="EMBL" id="APD18165.1"/>
    </source>
</evidence>
<dbReference type="Gene3D" id="1.10.287.260">
    <property type="match status" value="1"/>
</dbReference>
<evidence type="ECO:0000256" key="1">
    <source>
        <dbReference type="ARBA" id="ARBA00009493"/>
    </source>
</evidence>
<dbReference type="PANTHER" id="PTHR10102">
    <property type="entry name" value="DNA-DIRECTED RNA POLYMERASE, MITOCHONDRIAL"/>
    <property type="match status" value="1"/>
</dbReference>
<keyword evidence="7" id="KW-1195">Viral transcription</keyword>
<dbReference type="Pfam" id="PF00940">
    <property type="entry name" value="RNA_pol"/>
    <property type="match status" value="1"/>
</dbReference>
<evidence type="ECO:0000256" key="6">
    <source>
        <dbReference type="ARBA" id="ARBA00023163"/>
    </source>
</evidence>
<organism evidence="10 11">
    <name type="scientific">Vibrio phage JSF7</name>
    <dbReference type="NCBI Taxonomy" id="1292086"/>
    <lineage>
        <taxon>Viruses</taxon>
        <taxon>Duplodnaviria</taxon>
        <taxon>Heunggongvirae</taxon>
        <taxon>Uroviricota</taxon>
        <taxon>Caudoviricetes</taxon>
        <taxon>Autographivirales</taxon>
        <taxon>Tawavirus</taxon>
        <taxon>Tawavirus JSF7</taxon>
    </lineage>
</organism>
<dbReference type="KEGG" id="vg:54974186"/>
<dbReference type="SUPFAM" id="SSF56672">
    <property type="entry name" value="DNA/RNA polymerases"/>
    <property type="match status" value="1"/>
</dbReference>
<sequence length="801" mass="92130">MQLKDQIEWEQECANRGSANYYERQDRLREKNRTEQTDAYQYVMRTRLLDVAKAIEEDVVSGRAGIQSKYNKLLDIAMERGLKSSVLAFLGLQVVIKAVAEGRKEDACKVTKICGSIGERIESELRCLEFERANPAYFDLIRKDLDENDIVNYTHKKKALMKKFIGSAQDFSWGTAAKVGVGAKILQHIEVVMSDVFFIEQVYEGRKLITLLRTKPAFDQWCAEFERERGLMEPAMLPLKIAPADWDESGAGGYYTHRMNMKFPFIKTKGRDHKEFVARFIPWQHIEAVNKIQKTAWVINKRLLSVVDTVFRHGLGWGIPSSLPLEIPPIPEYLTLVDKSQYDEAMWQDFKDWKQMAKHAYREEARRKGQVIQFMQTLKLARELADWPEFYYAYSCDFRGRVYCATTCLSPQSDGVARSLLLFRDKVRLGNSGISWLAVHGANQWGVKGSFETRMQWVKDNKQVIERIVENPIRATEWTQADEPYQFLAWCYEWADSGYGTNPDFESSLPVGIDGSCNGLQHFSAILRDPIGAKATNLEDSDVPQDIYQEVANYVTAKLLTNEDTVAELWLQVGVERGTTKRQCMTLPYGATQQSCRDYTYEWVKDNWEKFDLPKHMRWKIAAYLSPIIWEGIEKTVVAAVIAMNWLQANVKGRFCCWVSPVGFPVFQFYKKVKTERVDTRLAGKTKLTIHNMDKQGVPNSHKQKLGIVPNFIHSVDSSHMVMTINETNLTGYGMIHDEFKCHAGDMEQLYVATRVTFYKLHSRFHPLEMWAVQQGLPIDSVPKRGSFDIAKVLSSKYIFG</sequence>
<reference evidence="10 11" key="1">
    <citation type="journal article" date="2017" name="PLoS ONE">
        <title>Environmental bacteriophages active on biofilms and planktonic forms of toxigenic Vibrio cholerae: Potential relevance in cholera epidemiology.</title>
        <authorList>
            <person name="Naser I.B."/>
            <person name="Hoque M.M."/>
            <person name="Abdullah A."/>
            <person name="Bari S.M.N."/>
            <person name="Ghosh A.N."/>
            <person name="Faruque S.M."/>
        </authorList>
    </citation>
    <scope>NUCLEOTIDE SEQUENCE [LARGE SCALE GENOMIC DNA]</scope>
</reference>
<comment type="catalytic activity">
    <reaction evidence="8">
        <text>RNA(n) + a ribonucleoside 5'-triphosphate = RNA(n+1) + diphosphate</text>
        <dbReference type="Rhea" id="RHEA:21248"/>
        <dbReference type="Rhea" id="RHEA-COMP:14527"/>
        <dbReference type="Rhea" id="RHEA-COMP:17342"/>
        <dbReference type="ChEBI" id="CHEBI:33019"/>
        <dbReference type="ChEBI" id="CHEBI:61557"/>
        <dbReference type="ChEBI" id="CHEBI:140395"/>
        <dbReference type="EC" id="2.7.7.6"/>
    </reaction>
</comment>
<evidence type="ECO:0000256" key="5">
    <source>
        <dbReference type="ARBA" id="ARBA00022695"/>
    </source>
</evidence>
<feature type="domain" description="DNA-directed RNA polymerase N-terminal" evidence="9">
    <location>
        <begin position="4"/>
        <end position="294"/>
    </location>
</feature>
<keyword evidence="3" id="KW-0240">DNA-directed RNA polymerase</keyword>
<evidence type="ECO:0000259" key="9">
    <source>
        <dbReference type="SMART" id="SM01311"/>
    </source>
</evidence>
<dbReference type="InterPro" id="IPR043502">
    <property type="entry name" value="DNA/RNA_pol_sf"/>
</dbReference>
<keyword evidence="11" id="KW-1185">Reference proteome</keyword>
<dbReference type="PROSITE" id="PS00900">
    <property type="entry name" value="RNA_POL_PHAGE_1"/>
    <property type="match status" value="1"/>
</dbReference>
<name>A0A240EWX2_9CAUD</name>
<dbReference type="InterPro" id="IPR037159">
    <property type="entry name" value="RNA_POL_N_sf"/>
</dbReference>
<evidence type="ECO:0000256" key="8">
    <source>
        <dbReference type="ARBA" id="ARBA00048552"/>
    </source>
</evidence>
<evidence type="ECO:0000256" key="3">
    <source>
        <dbReference type="ARBA" id="ARBA00022478"/>
    </source>
</evidence>